<dbReference type="AlphaFoldDB" id="A0A3P8KFP0"/>
<dbReference type="Gene3D" id="3.10.105.10">
    <property type="entry name" value="Dipeptide-binding Protein, Domain 3"/>
    <property type="match status" value="1"/>
</dbReference>
<sequence>MITGVAPLIAEASVTIDRQKALTLWRQVNQQFQQQAAFVPLLELNRVFTTSPAVQGFNVPAQNFYDLTRVWLKS</sequence>
<dbReference type="Proteomes" id="UP000274346">
    <property type="component" value="Chromosome"/>
</dbReference>
<accession>A0A3P8KFP0</accession>
<dbReference type="Gene3D" id="3.40.190.10">
    <property type="entry name" value="Periplasmic binding protein-like II"/>
    <property type="match status" value="1"/>
</dbReference>
<dbReference type="KEGG" id="rtg:NCTC13098_01170"/>
<dbReference type="SUPFAM" id="SSF53850">
    <property type="entry name" value="Periplasmic binding protein-like II"/>
    <property type="match status" value="1"/>
</dbReference>
<proteinExistence type="predicted"/>
<name>A0A3P8KFP0_RAOTE</name>
<evidence type="ECO:0008006" key="3">
    <source>
        <dbReference type="Google" id="ProtNLM"/>
    </source>
</evidence>
<organism evidence="1 2">
    <name type="scientific">Raoultella terrigena</name>
    <name type="common">Klebsiella terrigena</name>
    <dbReference type="NCBI Taxonomy" id="577"/>
    <lineage>
        <taxon>Bacteria</taxon>
        <taxon>Pseudomonadati</taxon>
        <taxon>Pseudomonadota</taxon>
        <taxon>Gammaproteobacteria</taxon>
        <taxon>Enterobacterales</taxon>
        <taxon>Enterobacteriaceae</taxon>
        <taxon>Klebsiella/Raoultella group</taxon>
        <taxon>Raoultella</taxon>
    </lineage>
</organism>
<evidence type="ECO:0000313" key="1">
    <source>
        <dbReference type="EMBL" id="VDR24871.1"/>
    </source>
</evidence>
<evidence type="ECO:0000313" key="2">
    <source>
        <dbReference type="Proteomes" id="UP000274346"/>
    </source>
</evidence>
<protein>
    <recommendedName>
        <fullName evidence="3">Nickel-binding periplasmic protein</fullName>
    </recommendedName>
</protein>
<reference evidence="1 2" key="1">
    <citation type="submission" date="2018-12" db="EMBL/GenBank/DDBJ databases">
        <authorList>
            <consortium name="Pathogen Informatics"/>
        </authorList>
    </citation>
    <scope>NUCLEOTIDE SEQUENCE [LARGE SCALE GENOMIC DNA]</scope>
    <source>
        <strain evidence="1 2">NCTC13098</strain>
    </source>
</reference>
<gene>
    <name evidence="1" type="ORF">NCTC13098_01170</name>
</gene>
<dbReference type="EMBL" id="LR131271">
    <property type="protein sequence ID" value="VDR24871.1"/>
    <property type="molecule type" value="Genomic_DNA"/>
</dbReference>